<keyword evidence="8" id="KW-1185">Reference proteome</keyword>
<evidence type="ECO:0000256" key="3">
    <source>
        <dbReference type="ARBA" id="ARBA00022679"/>
    </source>
</evidence>
<sequence length="191" mass="21847">MSTNGVEEVYLFDPQLLEELEFDDQKCAAYKPDISPTHPGEGLTLRPLCISDFDKGYLSLLTHLTKVGDISREQFEERFNLMKAQPGLYHTVVIEDMTTNQIIGSATLVKEMHFIRQCASRGRIEDVVVNGSYQGKQLGKLLVDVLTLLSRRVGCYKVSLECLDKMVPFYSKFGYVKEEGQNYMCRRYEPK</sequence>
<dbReference type="FunFam" id="3.40.630.30:FF:000043">
    <property type="entry name" value="Glucosamine 6-phosphate N-acetyltransferase"/>
    <property type="match status" value="1"/>
</dbReference>
<dbReference type="GO" id="GO:0004343">
    <property type="term" value="F:glucosamine 6-phosphate N-acetyltransferase activity"/>
    <property type="evidence" value="ECO:0007669"/>
    <property type="project" value="UniProtKB-UniRule"/>
</dbReference>
<protein>
    <recommendedName>
        <fullName evidence="6">Glucosamine 6-phosphate N-acetyltransferase</fullName>
        <ecNumber evidence="6">2.3.1.4</ecNumber>
    </recommendedName>
</protein>
<dbReference type="InterPro" id="IPR016181">
    <property type="entry name" value="Acyl_CoA_acyltransferase"/>
</dbReference>
<dbReference type="GO" id="GO:0006048">
    <property type="term" value="P:UDP-N-acetylglucosamine biosynthetic process"/>
    <property type="evidence" value="ECO:0007669"/>
    <property type="project" value="UniProtKB-UniRule"/>
</dbReference>
<evidence type="ECO:0000256" key="5">
    <source>
        <dbReference type="ARBA" id="ARBA00048964"/>
    </source>
</evidence>
<comment type="catalytic activity">
    <reaction evidence="5 6">
        <text>D-glucosamine 6-phosphate + acetyl-CoA = N-acetyl-D-glucosamine 6-phosphate + CoA + H(+)</text>
        <dbReference type="Rhea" id="RHEA:10292"/>
        <dbReference type="ChEBI" id="CHEBI:15378"/>
        <dbReference type="ChEBI" id="CHEBI:57287"/>
        <dbReference type="ChEBI" id="CHEBI:57288"/>
        <dbReference type="ChEBI" id="CHEBI:57513"/>
        <dbReference type="ChEBI" id="CHEBI:58725"/>
        <dbReference type="EC" id="2.3.1.4"/>
    </reaction>
</comment>
<comment type="similarity">
    <text evidence="2 6">Belongs to the acetyltransferase family. GNA1 subfamily.</text>
</comment>
<evidence type="ECO:0000259" key="7">
    <source>
        <dbReference type="PROSITE" id="PS51186"/>
    </source>
</evidence>
<name>A0A8B8DML7_CRAVI</name>
<dbReference type="GeneID" id="111127976"/>
<evidence type="ECO:0000313" key="8">
    <source>
        <dbReference type="Proteomes" id="UP000694844"/>
    </source>
</evidence>
<evidence type="ECO:0000256" key="1">
    <source>
        <dbReference type="ARBA" id="ARBA00004832"/>
    </source>
</evidence>
<dbReference type="Pfam" id="PF00583">
    <property type="entry name" value="Acetyltransf_1"/>
    <property type="match status" value="1"/>
</dbReference>
<keyword evidence="3 6" id="KW-0808">Transferase</keyword>
<dbReference type="PANTHER" id="PTHR13355:SF11">
    <property type="entry name" value="GLUCOSAMINE 6-PHOSPHATE N-ACETYLTRANSFERASE"/>
    <property type="match status" value="1"/>
</dbReference>
<dbReference type="PANTHER" id="PTHR13355">
    <property type="entry name" value="GLUCOSAMINE 6-PHOSPHATE N-ACETYLTRANSFERASE"/>
    <property type="match status" value="1"/>
</dbReference>
<evidence type="ECO:0000256" key="2">
    <source>
        <dbReference type="ARBA" id="ARBA00006048"/>
    </source>
</evidence>
<dbReference type="Proteomes" id="UP000694844">
    <property type="component" value="Chromosome 4"/>
</dbReference>
<evidence type="ECO:0000256" key="4">
    <source>
        <dbReference type="ARBA" id="ARBA00023315"/>
    </source>
</evidence>
<dbReference type="PROSITE" id="PS51186">
    <property type="entry name" value="GNAT"/>
    <property type="match status" value="1"/>
</dbReference>
<dbReference type="SUPFAM" id="SSF55729">
    <property type="entry name" value="Acyl-CoA N-acyltransferases (Nat)"/>
    <property type="match status" value="1"/>
</dbReference>
<evidence type="ECO:0000256" key="6">
    <source>
        <dbReference type="RuleBase" id="RU365086"/>
    </source>
</evidence>
<dbReference type="RefSeq" id="XP_022329013.1">
    <property type="nucleotide sequence ID" value="XM_022473305.1"/>
</dbReference>
<proteinExistence type="inferred from homology"/>
<dbReference type="AlphaFoldDB" id="A0A8B8DML7"/>
<dbReference type="UniPathway" id="UPA00113">
    <property type="reaction ID" value="UER00529"/>
</dbReference>
<dbReference type="KEGG" id="cvn:111127976"/>
<reference evidence="9" key="1">
    <citation type="submission" date="2025-08" db="UniProtKB">
        <authorList>
            <consortium name="RefSeq"/>
        </authorList>
    </citation>
    <scope>IDENTIFICATION</scope>
    <source>
        <tissue evidence="9">Whole sample</tissue>
    </source>
</reference>
<organism evidence="8 9">
    <name type="scientific">Crassostrea virginica</name>
    <name type="common">Eastern oyster</name>
    <dbReference type="NCBI Taxonomy" id="6565"/>
    <lineage>
        <taxon>Eukaryota</taxon>
        <taxon>Metazoa</taxon>
        <taxon>Spiralia</taxon>
        <taxon>Lophotrochozoa</taxon>
        <taxon>Mollusca</taxon>
        <taxon>Bivalvia</taxon>
        <taxon>Autobranchia</taxon>
        <taxon>Pteriomorphia</taxon>
        <taxon>Ostreida</taxon>
        <taxon>Ostreoidea</taxon>
        <taxon>Ostreidae</taxon>
        <taxon>Crassostrea</taxon>
    </lineage>
</organism>
<comment type="pathway">
    <text evidence="1 6">Nucleotide-sugar biosynthesis; UDP-N-acetyl-alpha-D-glucosamine biosynthesis; N-acetyl-alpha-D-glucosamine 1-phosphate from alpha-D-glucosamine 6-phosphate (route I): step 1/2.</text>
</comment>
<dbReference type="InterPro" id="IPR000182">
    <property type="entry name" value="GNAT_dom"/>
</dbReference>
<gene>
    <name evidence="9" type="primary">LOC111127976</name>
</gene>
<keyword evidence="4 6" id="KW-0012">Acyltransferase</keyword>
<dbReference type="CDD" id="cd04301">
    <property type="entry name" value="NAT_SF"/>
    <property type="match status" value="1"/>
</dbReference>
<feature type="domain" description="N-acetyltransferase" evidence="7">
    <location>
        <begin position="43"/>
        <end position="191"/>
    </location>
</feature>
<accession>A0A8B8DML7</accession>
<dbReference type="InterPro" id="IPR039143">
    <property type="entry name" value="GNPNAT1-like"/>
</dbReference>
<dbReference type="Gene3D" id="3.40.630.30">
    <property type="match status" value="1"/>
</dbReference>
<dbReference type="EC" id="2.3.1.4" evidence="6"/>
<dbReference type="OrthoDB" id="10039976at2759"/>
<evidence type="ECO:0000313" key="9">
    <source>
        <dbReference type="RefSeq" id="XP_022329013.1"/>
    </source>
</evidence>